<name>A0A918H6Q9_9ACTN</name>
<gene>
    <name evidence="2" type="ORF">GCM10010226_18550</name>
</gene>
<evidence type="ECO:0000313" key="2">
    <source>
        <dbReference type="EMBL" id="GGT42213.1"/>
    </source>
</evidence>
<protein>
    <submittedName>
        <fullName evidence="2">Uncharacterized protein</fullName>
    </submittedName>
</protein>
<proteinExistence type="predicted"/>
<reference evidence="2" key="2">
    <citation type="submission" date="2020-09" db="EMBL/GenBank/DDBJ databases">
        <authorList>
            <person name="Sun Q."/>
            <person name="Ohkuma M."/>
        </authorList>
    </citation>
    <scope>NUCLEOTIDE SEQUENCE</scope>
    <source>
        <strain evidence="2">JCM 4125</strain>
    </source>
</reference>
<reference evidence="2" key="1">
    <citation type="journal article" date="2014" name="Int. J. Syst. Evol. Microbiol.">
        <title>Complete genome sequence of Corynebacterium casei LMG S-19264T (=DSM 44701T), isolated from a smear-ripened cheese.</title>
        <authorList>
            <consortium name="US DOE Joint Genome Institute (JGI-PGF)"/>
            <person name="Walter F."/>
            <person name="Albersmeier A."/>
            <person name="Kalinowski J."/>
            <person name="Ruckert C."/>
        </authorList>
    </citation>
    <scope>NUCLEOTIDE SEQUENCE</scope>
    <source>
        <strain evidence="2">JCM 4125</strain>
    </source>
</reference>
<accession>A0A918H6Q9</accession>
<feature type="region of interest" description="Disordered" evidence="1">
    <location>
        <begin position="1"/>
        <end position="37"/>
    </location>
</feature>
<dbReference type="AlphaFoldDB" id="A0A918H6Q9"/>
<feature type="compositionally biased region" description="Pro residues" evidence="1">
    <location>
        <begin position="10"/>
        <end position="24"/>
    </location>
</feature>
<sequence>MPIEPDPELPIEPHPGPAAEPNPGPATLRTDFLTETSPEPDEHVRFAAHLRALGAVEPGEEAGLAHRILTDDPDRAMARSAVVRHLDRRATTLYGAPDADWEQWRAGMAEAVGTDAFLTKRLAEWTLLHTLLTRPGDPAILSTASDWLQRRLTERPDTPAPVLAWLAEHGRTRKVRAAARRAG</sequence>
<dbReference type="EMBL" id="BMSA01000003">
    <property type="protein sequence ID" value="GGT42213.1"/>
    <property type="molecule type" value="Genomic_DNA"/>
</dbReference>
<dbReference type="Proteomes" id="UP000646776">
    <property type="component" value="Unassembled WGS sequence"/>
</dbReference>
<evidence type="ECO:0000256" key="1">
    <source>
        <dbReference type="SAM" id="MobiDB-lite"/>
    </source>
</evidence>
<keyword evidence="3" id="KW-1185">Reference proteome</keyword>
<comment type="caution">
    <text evidence="2">The sequence shown here is derived from an EMBL/GenBank/DDBJ whole genome shotgun (WGS) entry which is preliminary data.</text>
</comment>
<dbReference type="RefSeq" id="WP_189709582.1">
    <property type="nucleotide sequence ID" value="NZ_BMSA01000003.1"/>
</dbReference>
<evidence type="ECO:0000313" key="3">
    <source>
        <dbReference type="Proteomes" id="UP000646776"/>
    </source>
</evidence>
<organism evidence="2 3">
    <name type="scientific">Streptomyces phaeofaciens</name>
    <dbReference type="NCBI Taxonomy" id="68254"/>
    <lineage>
        <taxon>Bacteria</taxon>
        <taxon>Bacillati</taxon>
        <taxon>Actinomycetota</taxon>
        <taxon>Actinomycetes</taxon>
        <taxon>Kitasatosporales</taxon>
        <taxon>Streptomycetaceae</taxon>
        <taxon>Streptomyces</taxon>
    </lineage>
</organism>